<comment type="caution">
    <text evidence="1">The sequence shown here is derived from an EMBL/GenBank/DDBJ whole genome shotgun (WGS) entry which is preliminary data.</text>
</comment>
<reference evidence="1 2" key="1">
    <citation type="submission" date="2022-05" db="EMBL/GenBank/DDBJ databases">
        <authorList>
            <consortium name="Genoscope - CEA"/>
            <person name="William W."/>
        </authorList>
    </citation>
    <scope>NUCLEOTIDE SEQUENCE [LARGE SCALE GENOMIC DNA]</scope>
</reference>
<organism evidence="1 2">
    <name type="scientific">Porites evermanni</name>
    <dbReference type="NCBI Taxonomy" id="104178"/>
    <lineage>
        <taxon>Eukaryota</taxon>
        <taxon>Metazoa</taxon>
        <taxon>Cnidaria</taxon>
        <taxon>Anthozoa</taxon>
        <taxon>Hexacorallia</taxon>
        <taxon>Scleractinia</taxon>
        <taxon>Fungiina</taxon>
        <taxon>Poritidae</taxon>
        <taxon>Porites</taxon>
    </lineage>
</organism>
<dbReference type="Proteomes" id="UP001159427">
    <property type="component" value="Unassembled WGS sequence"/>
</dbReference>
<dbReference type="EMBL" id="CALNXI010001644">
    <property type="protein sequence ID" value="CAH3174033.1"/>
    <property type="molecule type" value="Genomic_DNA"/>
</dbReference>
<evidence type="ECO:0000313" key="1">
    <source>
        <dbReference type="EMBL" id="CAH3174033.1"/>
    </source>
</evidence>
<name>A0ABN8R3R9_9CNID</name>
<evidence type="ECO:0000313" key="2">
    <source>
        <dbReference type="Proteomes" id="UP001159427"/>
    </source>
</evidence>
<protein>
    <submittedName>
        <fullName evidence="1">Uncharacterized protein</fullName>
    </submittedName>
</protein>
<accession>A0ABN8R3R9</accession>
<gene>
    <name evidence="1" type="ORF">PEVE_00009336</name>
</gene>
<feature type="non-terminal residue" evidence="1">
    <location>
        <position position="1"/>
    </location>
</feature>
<keyword evidence="2" id="KW-1185">Reference proteome</keyword>
<proteinExistence type="predicted"/>
<sequence>LPEAFFSITANNKALVGFTYRAVDNADWLDCIQACQTEVSCISYNFWQGRCELNNCGFEDGCSAESTLLIWVPGSTFQQLAPIQDEKSRCKDKRESLKKDGRVMINASFSCTHNMSAYVDGDFVTLMNSRKPVKDIDCEPQAINFAIPNSTRVVAIAATGRQASIIGSFSDGVVTDSTWKCNSQKELKWALPEFNDDLWKAAEETSPTKGGTNGITEISSKAKWIHITEDDSTQNMYCRLSRKIGSLN</sequence>